<dbReference type="AlphaFoldDB" id="A0A242M6F3"/>
<gene>
    <name evidence="1" type="ORF">PAMC26510_33415</name>
</gene>
<comment type="caution">
    <text evidence="1">The sequence shown here is derived from an EMBL/GenBank/DDBJ whole genome shotgun (WGS) entry which is preliminary data.</text>
</comment>
<accession>A0A242M6F3</accession>
<protein>
    <submittedName>
        <fullName evidence="1">Uncharacterized protein</fullName>
    </submittedName>
</protein>
<evidence type="ECO:0000313" key="2">
    <source>
        <dbReference type="Proteomes" id="UP000194546"/>
    </source>
</evidence>
<evidence type="ECO:0000313" key="1">
    <source>
        <dbReference type="EMBL" id="OTP66737.1"/>
    </source>
</evidence>
<sequence>MALPSSWCVAKSLATMENANACTPPEKRQACGVPAPAVPCWAGIPGIERLLPQSWRNRTQARMRIGSAGNSGDAPRWCNRLN</sequence>
<reference evidence="1 2" key="1">
    <citation type="submission" date="2017-03" db="EMBL/GenBank/DDBJ databases">
        <title>Genome analysis of strain PAMC 26510.</title>
        <authorList>
            <person name="Oh H.-M."/>
            <person name="Yang J.-A."/>
        </authorList>
    </citation>
    <scope>NUCLEOTIDE SEQUENCE [LARGE SCALE GENOMIC DNA]</scope>
    <source>
        <strain evidence="1 2">PAMC 26510</strain>
    </source>
</reference>
<organism evidence="1 2">
    <name type="scientific">Caballeronia sordidicola</name>
    <name type="common">Burkholderia sordidicola</name>
    <dbReference type="NCBI Taxonomy" id="196367"/>
    <lineage>
        <taxon>Bacteria</taxon>
        <taxon>Pseudomonadati</taxon>
        <taxon>Pseudomonadota</taxon>
        <taxon>Betaproteobacteria</taxon>
        <taxon>Burkholderiales</taxon>
        <taxon>Burkholderiaceae</taxon>
        <taxon>Caballeronia</taxon>
    </lineage>
</organism>
<dbReference type="Proteomes" id="UP000194546">
    <property type="component" value="Unassembled WGS sequence"/>
</dbReference>
<dbReference type="EMBL" id="NBTY01000199">
    <property type="protein sequence ID" value="OTP66737.1"/>
    <property type="molecule type" value="Genomic_DNA"/>
</dbReference>
<name>A0A242M6F3_CABSO</name>
<proteinExistence type="predicted"/>